<dbReference type="PANTHER" id="PTHR30153">
    <property type="entry name" value="REPLICATIVE DNA HELICASE DNAB"/>
    <property type="match status" value="1"/>
</dbReference>
<keyword evidence="4" id="KW-1185">Reference proteome</keyword>
<protein>
    <submittedName>
        <fullName evidence="3">AAA family ATPase</fullName>
    </submittedName>
</protein>
<evidence type="ECO:0000259" key="2">
    <source>
        <dbReference type="Pfam" id="PF03796"/>
    </source>
</evidence>
<proteinExistence type="predicted"/>
<feature type="region of interest" description="Disordered" evidence="1">
    <location>
        <begin position="1"/>
        <end position="27"/>
    </location>
</feature>
<dbReference type="GO" id="GO:0005829">
    <property type="term" value="C:cytosol"/>
    <property type="evidence" value="ECO:0007669"/>
    <property type="project" value="TreeGrafter"/>
</dbReference>
<evidence type="ECO:0000313" key="4">
    <source>
        <dbReference type="Proteomes" id="UP000533476"/>
    </source>
</evidence>
<name>A0A7Y0L498_9FIRM</name>
<evidence type="ECO:0000256" key="1">
    <source>
        <dbReference type="SAM" id="MobiDB-lite"/>
    </source>
</evidence>
<feature type="domain" description="SF4 helicase" evidence="2">
    <location>
        <begin position="114"/>
        <end position="332"/>
    </location>
</feature>
<sequence>MSIQKATPSVNANDAPATTPPAENLVNPPISRARARVIALLAEARNQALALASVEAIERPLRQVDLILANVPKPPPKGQTMAEIWADIAQVPPGLPAHPALQGVQPRIEYQPGLSIIAAPTSAGKTTLMVAQVVEWLLDPTSTGKILFWSAETPRTKLWAKIFAAQAKMTMWDVIHEIKQAPSRQGAVAASLERTRQALDAATERLVIMDEDATGVELLAMADRIVADSDGLLAVVIDYIQELPAVPDTHPWADRLSRNRELEIGYLARQLRQWGMRNGVPVVAAAQFNRTVSDANDWVPDLLQLRESGRLEQNAALVLGLRNETMSGAQRTGQNNGGVAPTKTYHAWDADEMEVARQGAMYSVGWEHPDEEGWILLEAFVLKNREYGGVGTVVPMALNERWGRVEPLNARITVYAGTVVKRRAAAKRKQGAVPEQQQEVSDDGDTEEDEYFAPR</sequence>
<dbReference type="GO" id="GO:0003678">
    <property type="term" value="F:DNA helicase activity"/>
    <property type="evidence" value="ECO:0007669"/>
    <property type="project" value="InterPro"/>
</dbReference>
<feature type="compositionally biased region" description="Polar residues" evidence="1">
    <location>
        <begin position="1"/>
        <end position="12"/>
    </location>
</feature>
<dbReference type="AlphaFoldDB" id="A0A7Y0L498"/>
<dbReference type="SUPFAM" id="SSF52540">
    <property type="entry name" value="P-loop containing nucleoside triphosphate hydrolases"/>
    <property type="match status" value="1"/>
</dbReference>
<accession>A0A7Y0L498</accession>
<feature type="compositionally biased region" description="Acidic residues" evidence="1">
    <location>
        <begin position="440"/>
        <end position="455"/>
    </location>
</feature>
<feature type="region of interest" description="Disordered" evidence="1">
    <location>
        <begin position="425"/>
        <end position="455"/>
    </location>
</feature>
<dbReference type="RefSeq" id="WP_169099924.1">
    <property type="nucleotide sequence ID" value="NZ_JABBVZ010000038.1"/>
</dbReference>
<dbReference type="GO" id="GO:0006260">
    <property type="term" value="P:DNA replication"/>
    <property type="evidence" value="ECO:0007669"/>
    <property type="project" value="InterPro"/>
</dbReference>
<comment type="caution">
    <text evidence="3">The sequence shown here is derived from an EMBL/GenBank/DDBJ whole genome shotgun (WGS) entry which is preliminary data.</text>
</comment>
<evidence type="ECO:0000313" key="3">
    <source>
        <dbReference type="EMBL" id="NMP23031.1"/>
    </source>
</evidence>
<organism evidence="3 4">
    <name type="scientific">Sulfobacillus harzensis</name>
    <dbReference type="NCBI Taxonomy" id="2729629"/>
    <lineage>
        <taxon>Bacteria</taxon>
        <taxon>Bacillati</taxon>
        <taxon>Bacillota</taxon>
        <taxon>Clostridia</taxon>
        <taxon>Eubacteriales</taxon>
        <taxon>Clostridiales Family XVII. Incertae Sedis</taxon>
        <taxon>Sulfobacillus</taxon>
    </lineage>
</organism>
<dbReference type="InterPro" id="IPR027417">
    <property type="entry name" value="P-loop_NTPase"/>
</dbReference>
<dbReference type="Pfam" id="PF03796">
    <property type="entry name" value="DnaB_C"/>
    <property type="match status" value="1"/>
</dbReference>
<dbReference type="EMBL" id="JABBVZ010000038">
    <property type="protein sequence ID" value="NMP23031.1"/>
    <property type="molecule type" value="Genomic_DNA"/>
</dbReference>
<dbReference type="PANTHER" id="PTHR30153:SF2">
    <property type="entry name" value="REPLICATIVE DNA HELICASE"/>
    <property type="match status" value="1"/>
</dbReference>
<reference evidence="3 4" key="1">
    <citation type="submission" date="2020-04" db="EMBL/GenBank/DDBJ databases">
        <authorList>
            <person name="Zhang R."/>
            <person name="Schippers A."/>
        </authorList>
    </citation>
    <scope>NUCLEOTIDE SEQUENCE [LARGE SCALE GENOMIC DNA]</scope>
    <source>
        <strain evidence="3 4">DSM 109850</strain>
    </source>
</reference>
<gene>
    <name evidence="3" type="ORF">HIJ39_11795</name>
</gene>
<dbReference type="InterPro" id="IPR007694">
    <property type="entry name" value="DNA_helicase_DnaB-like_C"/>
</dbReference>
<dbReference type="GO" id="GO:0005524">
    <property type="term" value="F:ATP binding"/>
    <property type="evidence" value="ECO:0007669"/>
    <property type="project" value="InterPro"/>
</dbReference>
<dbReference type="Gene3D" id="3.40.50.300">
    <property type="entry name" value="P-loop containing nucleotide triphosphate hydrolases"/>
    <property type="match status" value="1"/>
</dbReference>
<dbReference type="Proteomes" id="UP000533476">
    <property type="component" value="Unassembled WGS sequence"/>
</dbReference>